<evidence type="ECO:0000313" key="6">
    <source>
        <dbReference type="Proteomes" id="UP001596067"/>
    </source>
</evidence>
<comment type="subcellular location">
    <subcellularLocation>
        <location evidence="2">Gas vesicle</location>
    </subcellularLocation>
</comment>
<dbReference type="Pfam" id="PF00741">
    <property type="entry name" value="Gas_vesicle"/>
    <property type="match status" value="1"/>
</dbReference>
<keyword evidence="6" id="KW-1185">Reference proteome</keyword>
<dbReference type="EMBL" id="JBHSOD010000069">
    <property type="protein sequence ID" value="MFC5889965.1"/>
    <property type="molecule type" value="Genomic_DNA"/>
</dbReference>
<feature type="compositionally biased region" description="Acidic residues" evidence="4">
    <location>
        <begin position="103"/>
        <end position="116"/>
    </location>
</feature>
<dbReference type="PANTHER" id="PTHR35344">
    <property type="entry name" value="GAS VESICLE STRUCTURAL PROTEIN 2-RELATED"/>
    <property type="match status" value="1"/>
</dbReference>
<dbReference type="RefSeq" id="WP_313761613.1">
    <property type="nucleotide sequence ID" value="NZ_JBHSOD010000069.1"/>
</dbReference>
<organism evidence="5 6">
    <name type="scientific">Kitasatospora aburaviensis</name>
    <dbReference type="NCBI Taxonomy" id="67265"/>
    <lineage>
        <taxon>Bacteria</taxon>
        <taxon>Bacillati</taxon>
        <taxon>Actinomycetota</taxon>
        <taxon>Actinomycetes</taxon>
        <taxon>Kitasatosporales</taxon>
        <taxon>Streptomycetaceae</taxon>
        <taxon>Kitasatospora</taxon>
    </lineage>
</organism>
<feature type="compositionally biased region" description="Basic residues" evidence="4">
    <location>
        <begin position="157"/>
        <end position="167"/>
    </location>
</feature>
<evidence type="ECO:0000256" key="2">
    <source>
        <dbReference type="ARBA" id="ARBA00035108"/>
    </source>
</evidence>
<dbReference type="InterPro" id="IPR018493">
    <property type="entry name" value="GvpA-like_CS"/>
</dbReference>
<name>A0ABW1F757_9ACTN</name>
<protein>
    <submittedName>
        <fullName evidence="5">Gas vesicle protein</fullName>
    </submittedName>
</protein>
<proteinExistence type="inferred from homology"/>
<feature type="compositionally biased region" description="Basic residues" evidence="4">
    <location>
        <begin position="140"/>
        <end position="150"/>
    </location>
</feature>
<evidence type="ECO:0000256" key="4">
    <source>
        <dbReference type="SAM" id="MobiDB-lite"/>
    </source>
</evidence>
<reference evidence="6" key="1">
    <citation type="journal article" date="2019" name="Int. J. Syst. Evol. Microbiol.">
        <title>The Global Catalogue of Microorganisms (GCM) 10K type strain sequencing project: providing services to taxonomists for standard genome sequencing and annotation.</title>
        <authorList>
            <consortium name="The Broad Institute Genomics Platform"/>
            <consortium name="The Broad Institute Genome Sequencing Center for Infectious Disease"/>
            <person name="Wu L."/>
            <person name="Ma J."/>
        </authorList>
    </citation>
    <scope>NUCLEOTIDE SEQUENCE [LARGE SCALE GENOMIC DNA]</scope>
    <source>
        <strain evidence="6">CGMCC 4.1469</strain>
    </source>
</reference>
<gene>
    <name evidence="5" type="ORF">ACFP0N_33885</name>
</gene>
<evidence type="ECO:0000256" key="3">
    <source>
        <dbReference type="ARBA" id="ARBA00035646"/>
    </source>
</evidence>
<dbReference type="PROSITE" id="PS00234">
    <property type="entry name" value="GAS_VESICLE_A_1"/>
    <property type="match status" value="1"/>
</dbReference>
<dbReference type="PANTHER" id="PTHR35344:SF4">
    <property type="entry name" value="GAS VESICLE PROTEIN A1"/>
    <property type="match status" value="1"/>
</dbReference>
<dbReference type="InterPro" id="IPR000638">
    <property type="entry name" value="Gas-vesicle_GvpA-like"/>
</dbReference>
<dbReference type="Proteomes" id="UP001596067">
    <property type="component" value="Unassembled WGS sequence"/>
</dbReference>
<evidence type="ECO:0000313" key="5">
    <source>
        <dbReference type="EMBL" id="MFC5889965.1"/>
    </source>
</evidence>
<dbReference type="InterPro" id="IPR050530">
    <property type="entry name" value="GvpA"/>
</dbReference>
<comment type="similarity">
    <text evidence="3">Belongs to the gas vesicle GvpA family.</text>
</comment>
<keyword evidence="1" id="KW-0304">Gas vesicle</keyword>
<evidence type="ECO:0000256" key="1">
    <source>
        <dbReference type="ARBA" id="ARBA00022987"/>
    </source>
</evidence>
<comment type="caution">
    <text evidence="5">The sequence shown here is derived from an EMBL/GenBank/DDBJ whole genome shotgun (WGS) entry which is preliminary data.</text>
</comment>
<feature type="region of interest" description="Disordered" evidence="4">
    <location>
        <begin position="100"/>
        <end position="167"/>
    </location>
</feature>
<sequence length="167" mass="18266">MTEPSWGGPFPPARRTPAAPQPANLADLLERVLDKGIVIAGDIRVDLLDIELLTIRIRLLVASVDRAREMGIDWWEHDPSLSSGGRDLAAENRRLRRRIGELQELDDGQDDALDDGPDGRGPAEEGSAEEPPDGAEAPRRTRSASPRRSRSAPARPATKRTRKADPS</sequence>
<accession>A0ABW1F757</accession>